<dbReference type="InterPro" id="IPR006311">
    <property type="entry name" value="TAT_signal"/>
</dbReference>
<dbReference type="PANTHER" id="PTHR30290:SF38">
    <property type="entry name" value="D,D-DIPEPTIDE-BINDING PERIPLASMIC PROTEIN DDPA-RELATED"/>
    <property type="match status" value="1"/>
</dbReference>
<evidence type="ECO:0000256" key="3">
    <source>
        <dbReference type="ARBA" id="ARBA00022729"/>
    </source>
</evidence>
<evidence type="ECO:0000259" key="4">
    <source>
        <dbReference type="Pfam" id="PF00496"/>
    </source>
</evidence>
<name>A0A4R2AVW9_9HYPH</name>
<comment type="similarity">
    <text evidence="2">Belongs to the bacterial solute-binding protein 5 family.</text>
</comment>
<dbReference type="AlphaFoldDB" id="A0A4R2AVW9"/>
<dbReference type="EMBL" id="SLVU01000036">
    <property type="protein sequence ID" value="TCN17956.1"/>
    <property type="molecule type" value="Genomic_DNA"/>
</dbReference>
<dbReference type="PANTHER" id="PTHR30290">
    <property type="entry name" value="PERIPLASMIC BINDING COMPONENT OF ABC TRANSPORTER"/>
    <property type="match status" value="1"/>
</dbReference>
<organism evidence="5 6">
    <name type="scientific">Sinorhizobium americanum</name>
    <dbReference type="NCBI Taxonomy" id="194963"/>
    <lineage>
        <taxon>Bacteria</taxon>
        <taxon>Pseudomonadati</taxon>
        <taxon>Pseudomonadota</taxon>
        <taxon>Alphaproteobacteria</taxon>
        <taxon>Hyphomicrobiales</taxon>
        <taxon>Rhizobiaceae</taxon>
        <taxon>Sinorhizobium/Ensifer group</taxon>
        <taxon>Sinorhizobium</taxon>
    </lineage>
</organism>
<dbReference type="Gene3D" id="3.40.190.10">
    <property type="entry name" value="Periplasmic binding protein-like II"/>
    <property type="match status" value="1"/>
</dbReference>
<reference evidence="5 6" key="1">
    <citation type="submission" date="2019-03" db="EMBL/GenBank/DDBJ databases">
        <title>Genomic Encyclopedia of Type Strains, Phase IV (KMG-V): Genome sequencing to study the core and pangenomes of soil and plant-associated prokaryotes.</title>
        <authorList>
            <person name="Whitman W."/>
        </authorList>
    </citation>
    <scope>NUCLEOTIDE SEQUENCE [LARGE SCALE GENOMIC DNA]</scope>
    <source>
        <strain evidence="5 6">23C40</strain>
    </source>
</reference>
<dbReference type="Gene3D" id="3.90.76.10">
    <property type="entry name" value="Dipeptide-binding Protein, Domain 1"/>
    <property type="match status" value="1"/>
</dbReference>
<dbReference type="InterPro" id="IPR039424">
    <property type="entry name" value="SBP_5"/>
</dbReference>
<dbReference type="Gene3D" id="3.10.105.10">
    <property type="entry name" value="Dipeptide-binding Protein, Domain 3"/>
    <property type="match status" value="1"/>
</dbReference>
<gene>
    <name evidence="5" type="ORF">EV184_1362</name>
</gene>
<protein>
    <submittedName>
        <fullName evidence="5">Peptide/nickel transport system substrate-binding protein</fullName>
    </submittedName>
</protein>
<dbReference type="SUPFAM" id="SSF53850">
    <property type="entry name" value="Periplasmic binding protein-like II"/>
    <property type="match status" value="1"/>
</dbReference>
<dbReference type="InterPro" id="IPR000914">
    <property type="entry name" value="SBP_5_dom"/>
</dbReference>
<evidence type="ECO:0000256" key="1">
    <source>
        <dbReference type="ARBA" id="ARBA00004418"/>
    </source>
</evidence>
<dbReference type="Pfam" id="PF00496">
    <property type="entry name" value="SBP_bac_5"/>
    <property type="match status" value="1"/>
</dbReference>
<evidence type="ECO:0000256" key="2">
    <source>
        <dbReference type="ARBA" id="ARBA00005695"/>
    </source>
</evidence>
<comment type="subcellular location">
    <subcellularLocation>
        <location evidence="1">Periplasm</location>
    </subcellularLocation>
</comment>
<dbReference type="GO" id="GO:0015833">
    <property type="term" value="P:peptide transport"/>
    <property type="evidence" value="ECO:0007669"/>
    <property type="project" value="TreeGrafter"/>
</dbReference>
<feature type="domain" description="Solute-binding protein family 5" evidence="4">
    <location>
        <begin position="78"/>
        <end position="437"/>
    </location>
</feature>
<dbReference type="GO" id="GO:1904680">
    <property type="term" value="F:peptide transmembrane transporter activity"/>
    <property type="evidence" value="ECO:0007669"/>
    <property type="project" value="TreeGrafter"/>
</dbReference>
<evidence type="ECO:0000313" key="6">
    <source>
        <dbReference type="Proteomes" id="UP000295043"/>
    </source>
</evidence>
<dbReference type="PROSITE" id="PS51318">
    <property type="entry name" value="TAT"/>
    <property type="match status" value="1"/>
</dbReference>
<keyword evidence="3" id="KW-0732">Signal</keyword>
<dbReference type="RefSeq" id="WP_132081661.1">
    <property type="nucleotide sequence ID" value="NZ_SLVU01000036.1"/>
</dbReference>
<proteinExistence type="inferred from homology"/>
<comment type="caution">
    <text evidence="5">The sequence shown here is derived from an EMBL/GenBank/DDBJ whole genome shotgun (WGS) entry which is preliminary data.</text>
</comment>
<sequence length="536" mass="59394">MTISRRELFKVSIAAGAALSIPSVLRAQSSSAGLRTVRMVKGSDLRVFDPIWTATNITADHGAAIYDTLFALDSKFIPQPQMVGKWDVSEDKKTYTFELRDGLAWHDGTPVTAADCVASIRRWGQVHPGGQLLLARASDISKTNDRTFTIMLKEPLGILIDLLADLTPPCLFIMREKDASYPATQQVTVNIGSGPFRFNERLAKPGASITYDRNEKYVPRKEPSDGLAGGKIVNVDRVIWDVIADQQTAMAALQAGEIDYFELPPADLYSLVESDPNLELQVLDKAGWDVVLRMNTLQPPFDNVKARQAILHLVDQEAFMRVMAPDPKYSGTVTSIFGKETLVSNDENTGWFKKGGDPEKARQLFKDAGYAGEKVVILDPTDWREADNASQLLAAALRKIGVNAELAPMDWGGVSTRRANKGPVENGGWNMFITEESNYSLSNPLATPLLLANGADAWYGWPKNEEYEALRARWADVATLEERKVLARKMQTLWWDFVGDVRLGKHVVPMARRKTLTGLIGMPQIVPMWNMQKATA</sequence>
<accession>A0A4R2AVW9</accession>
<dbReference type="CDD" id="cd08502">
    <property type="entry name" value="PBP2_NikA_DppA_OppA_like_16"/>
    <property type="match status" value="1"/>
</dbReference>
<dbReference type="Proteomes" id="UP000295043">
    <property type="component" value="Unassembled WGS sequence"/>
</dbReference>
<evidence type="ECO:0000313" key="5">
    <source>
        <dbReference type="EMBL" id="TCN17956.1"/>
    </source>
</evidence>